<dbReference type="Pfam" id="PF13424">
    <property type="entry name" value="TPR_12"/>
    <property type="match status" value="3"/>
</dbReference>
<dbReference type="EMBL" id="CAJNYU010001957">
    <property type="protein sequence ID" value="CAF3486511.1"/>
    <property type="molecule type" value="Genomic_DNA"/>
</dbReference>
<sequence>MASKQVDQKCSELRLEKTSINYEQWRRQRTLEEALPITLFNSQEKTTSTLNGDFLCGQRLIEILLRMQRLKQDRHELINLCKQSYESDHNELQKLVEYETSYESHTPVWWYTRESCLFKLLNKALRVQDVDMLFSFRSFIQDVYQQLQQLHQNERSTISTFRFQLMKKDEIRTISRNQNQFLSINSFLSTSVDEDYPRFLLASVLSNLSNPQDDLEPVLLKIVIDPTGVTTRPYADITRESFFPNEREILFSIGCIFQVIQSRKYDNYWAIDIRLCEDNENQLKEAYDYMQKTTERQTTIESLAKLLRETGKYNQAKKYYQKFLDQSDPESKEAGYSYQGLGLIADNLGDYDQAIFYFEKHLQLHQSRENNQFEIANAMQNIAISCDAKGDHKRALECYQHALEIKKTLFGEDHTHIADLYYNIGITYGVQGNENKALEYYQKALAIYEKQLPADHLDIANVISNIGSSFQQKGDFDAALQSYEKALAIKLKTIPETHEYVGREYNQIGHLHLLKENYVLALEFLLKAKAVFEHQALLPTHADVVDNEAFIQQVKCNLH</sequence>
<dbReference type="Proteomes" id="UP000663862">
    <property type="component" value="Unassembled WGS sequence"/>
</dbReference>
<feature type="repeat" description="TPR" evidence="3">
    <location>
        <begin position="335"/>
        <end position="368"/>
    </location>
</feature>
<dbReference type="SUPFAM" id="SSF48452">
    <property type="entry name" value="TPR-like"/>
    <property type="match status" value="2"/>
</dbReference>
<protein>
    <submittedName>
        <fullName evidence="4">Uncharacterized protein</fullName>
    </submittedName>
</protein>
<gene>
    <name evidence="4" type="ORF">FME351_LOCUS15861</name>
    <name evidence="5" type="ORF">TSG867_LOCUS19242</name>
</gene>
<proteinExistence type="predicted"/>
<dbReference type="PANTHER" id="PTHR45641">
    <property type="entry name" value="TETRATRICOPEPTIDE REPEAT PROTEIN (AFU_ORTHOLOGUE AFUA_6G03870)"/>
    <property type="match status" value="1"/>
</dbReference>
<dbReference type="PROSITE" id="PS51996">
    <property type="entry name" value="TR_MART"/>
    <property type="match status" value="1"/>
</dbReference>
<dbReference type="PROSITE" id="PS50005">
    <property type="entry name" value="TPR"/>
    <property type="match status" value="3"/>
</dbReference>
<dbReference type="Proteomes" id="UP000663869">
    <property type="component" value="Unassembled WGS sequence"/>
</dbReference>
<dbReference type="Gene3D" id="3.90.176.10">
    <property type="entry name" value="Toxin ADP-ribosyltransferase, Chain A, domain 1"/>
    <property type="match status" value="1"/>
</dbReference>
<dbReference type="AlphaFoldDB" id="A0A818G8R4"/>
<dbReference type="SUPFAM" id="SSF56399">
    <property type="entry name" value="ADP-ribosylation"/>
    <property type="match status" value="1"/>
</dbReference>
<feature type="repeat" description="TPR" evidence="3">
    <location>
        <begin position="418"/>
        <end position="451"/>
    </location>
</feature>
<comment type="caution">
    <text evidence="4">The sequence shown here is derived from an EMBL/GenBank/DDBJ whole genome shotgun (WGS) entry which is preliminary data.</text>
</comment>
<name>A0A818G8R4_9BILA</name>
<keyword evidence="1" id="KW-0677">Repeat</keyword>
<evidence type="ECO:0000256" key="2">
    <source>
        <dbReference type="ARBA" id="ARBA00022803"/>
    </source>
</evidence>
<evidence type="ECO:0000256" key="1">
    <source>
        <dbReference type="ARBA" id="ARBA00022737"/>
    </source>
</evidence>
<dbReference type="InterPro" id="IPR019734">
    <property type="entry name" value="TPR_rpt"/>
</dbReference>
<dbReference type="PROSITE" id="PS50293">
    <property type="entry name" value="TPR_REGION"/>
    <property type="match status" value="1"/>
</dbReference>
<feature type="repeat" description="TPR" evidence="3">
    <location>
        <begin position="460"/>
        <end position="493"/>
    </location>
</feature>
<evidence type="ECO:0000313" key="5">
    <source>
        <dbReference type="EMBL" id="CAF4478196.1"/>
    </source>
</evidence>
<evidence type="ECO:0000313" key="6">
    <source>
        <dbReference type="Proteomes" id="UP000663869"/>
    </source>
</evidence>
<accession>A0A818G8R4</accession>
<dbReference type="PANTHER" id="PTHR45641:SF19">
    <property type="entry name" value="NEPHROCYSTIN-3"/>
    <property type="match status" value="1"/>
</dbReference>
<evidence type="ECO:0000313" key="4">
    <source>
        <dbReference type="EMBL" id="CAF3486511.1"/>
    </source>
</evidence>
<dbReference type="EMBL" id="CAJOBQ010001334">
    <property type="protein sequence ID" value="CAF4478196.1"/>
    <property type="molecule type" value="Genomic_DNA"/>
</dbReference>
<reference evidence="4" key="1">
    <citation type="submission" date="2021-02" db="EMBL/GenBank/DDBJ databases">
        <authorList>
            <person name="Nowell W R."/>
        </authorList>
    </citation>
    <scope>NUCLEOTIDE SEQUENCE</scope>
</reference>
<dbReference type="InterPro" id="IPR011990">
    <property type="entry name" value="TPR-like_helical_dom_sf"/>
</dbReference>
<keyword evidence="2 3" id="KW-0802">TPR repeat</keyword>
<dbReference type="SMART" id="SM00028">
    <property type="entry name" value="TPR"/>
    <property type="match status" value="6"/>
</dbReference>
<organism evidence="4 6">
    <name type="scientific">Rotaria socialis</name>
    <dbReference type="NCBI Taxonomy" id="392032"/>
    <lineage>
        <taxon>Eukaryota</taxon>
        <taxon>Metazoa</taxon>
        <taxon>Spiralia</taxon>
        <taxon>Gnathifera</taxon>
        <taxon>Rotifera</taxon>
        <taxon>Eurotatoria</taxon>
        <taxon>Bdelloidea</taxon>
        <taxon>Philodinida</taxon>
        <taxon>Philodinidae</taxon>
        <taxon>Rotaria</taxon>
    </lineage>
</organism>
<dbReference type="Gene3D" id="1.25.40.10">
    <property type="entry name" value="Tetratricopeptide repeat domain"/>
    <property type="match status" value="3"/>
</dbReference>
<evidence type="ECO:0000256" key="3">
    <source>
        <dbReference type="PROSITE-ProRule" id="PRU00339"/>
    </source>
</evidence>